<dbReference type="GO" id="GO:0005886">
    <property type="term" value="C:plasma membrane"/>
    <property type="evidence" value="ECO:0007669"/>
    <property type="project" value="UniProtKB-SubCell"/>
</dbReference>
<feature type="transmembrane region" description="Helical" evidence="9">
    <location>
        <begin position="88"/>
        <end position="105"/>
    </location>
</feature>
<feature type="transmembrane region" description="Helical" evidence="9">
    <location>
        <begin position="451"/>
        <end position="474"/>
    </location>
</feature>
<feature type="transmembrane region" description="Helical" evidence="9">
    <location>
        <begin position="391"/>
        <end position="412"/>
    </location>
</feature>
<dbReference type="GO" id="GO:0034204">
    <property type="term" value="P:lipid translocation"/>
    <property type="evidence" value="ECO:0007669"/>
    <property type="project" value="TreeGrafter"/>
</dbReference>
<feature type="region of interest" description="Disordered" evidence="8">
    <location>
        <begin position="1"/>
        <end position="37"/>
    </location>
</feature>
<evidence type="ECO:0000256" key="1">
    <source>
        <dbReference type="ARBA" id="ARBA00004651"/>
    </source>
</evidence>
<organism evidence="10 11">
    <name type="scientific">Actinopolyspora saharensis</name>
    <dbReference type="NCBI Taxonomy" id="995062"/>
    <lineage>
        <taxon>Bacteria</taxon>
        <taxon>Bacillati</taxon>
        <taxon>Actinomycetota</taxon>
        <taxon>Actinomycetes</taxon>
        <taxon>Actinopolysporales</taxon>
        <taxon>Actinopolysporaceae</taxon>
        <taxon>Actinopolyspora</taxon>
    </lineage>
</organism>
<reference evidence="11" key="1">
    <citation type="submission" date="2016-10" db="EMBL/GenBank/DDBJ databases">
        <authorList>
            <person name="Varghese N."/>
            <person name="Submissions S."/>
        </authorList>
    </citation>
    <scope>NUCLEOTIDE SEQUENCE [LARGE SCALE GENOMIC DNA]</scope>
    <source>
        <strain evidence="11">DSM 45459</strain>
    </source>
</reference>
<feature type="transmembrane region" description="Helical" evidence="9">
    <location>
        <begin position="42"/>
        <end position="68"/>
    </location>
</feature>
<dbReference type="PANTHER" id="PTHR47019:SF1">
    <property type="entry name" value="LIPID II FLIPPASE MURJ"/>
    <property type="match status" value="1"/>
</dbReference>
<keyword evidence="4" id="KW-0133">Cell shape</keyword>
<proteinExistence type="predicted"/>
<dbReference type="InterPro" id="IPR004268">
    <property type="entry name" value="MurJ"/>
</dbReference>
<sequence>MFRYRRTTGLTHRSHHTSDGRSVVEQRDPPRRRTTSLSRASGAMALATMVSRISGLFAKLLLVWVLGLGVVNDSYTVANTLPTVVNELLLGGVLTSVAVPLLVSAQRNSEEEGEAYAQWMITMGVVLLGAATVLAVLAAPLLTELYLGPHTRANRELTTAFAFLLLPGIVFYGMSAMLMAILNVRQVFGPPAWAPVMNNVVITTAVLLYTAVPGRITLDPVRMSDPKLLVLGLGTMLGIAAQSAVMMLSLRRTGFRFRWRWGWDRRLSEFGALAGWVVLYTLISQIGMIVTIRVAGQGTPGSVATFHYAWLLSQVPYGVLGVSLLQALMPRISRSADQGDTESFVRDVGLGARLSAMLLMPVSALMLTGGSAIGVAFFSLGQGTVGAADRLGVTLGVAAAGIVPFAITMLQLRAFYAMKDARTPMLINVGMVAFRALLCYALLMVLDPRDLVIGVTLAMSLSFLVGAVVGQVWLHVRLGSAQTRETLVGVGWALLATAAGCLAATLTLRPAAGALAGLGEVAGAWGDLTIRAALVLGLGFGLMLLLPIPEMSMVRARLRRVLDRLRGA</sequence>
<evidence type="ECO:0000256" key="9">
    <source>
        <dbReference type="SAM" id="Phobius"/>
    </source>
</evidence>
<evidence type="ECO:0000256" key="2">
    <source>
        <dbReference type="ARBA" id="ARBA00022475"/>
    </source>
</evidence>
<evidence type="ECO:0000256" key="4">
    <source>
        <dbReference type="ARBA" id="ARBA00022960"/>
    </source>
</evidence>
<dbReference type="GO" id="GO:0015648">
    <property type="term" value="F:lipid-linked peptidoglycan transporter activity"/>
    <property type="evidence" value="ECO:0007669"/>
    <property type="project" value="TreeGrafter"/>
</dbReference>
<keyword evidence="2" id="KW-1003">Cell membrane</keyword>
<feature type="transmembrane region" description="Helical" evidence="9">
    <location>
        <begin position="308"/>
        <end position="328"/>
    </location>
</feature>
<feature type="transmembrane region" description="Helical" evidence="9">
    <location>
        <begin position="196"/>
        <end position="216"/>
    </location>
</feature>
<dbReference type="InterPro" id="IPR051050">
    <property type="entry name" value="Lipid_II_flippase_MurJ/MviN"/>
</dbReference>
<gene>
    <name evidence="10" type="ORF">SAMN04489718_1249</name>
</gene>
<comment type="subcellular location">
    <subcellularLocation>
        <location evidence="1">Cell membrane</location>
        <topology evidence="1">Multi-pass membrane protein</topology>
    </subcellularLocation>
</comment>
<evidence type="ECO:0000256" key="5">
    <source>
        <dbReference type="ARBA" id="ARBA00022984"/>
    </source>
</evidence>
<feature type="transmembrane region" description="Helical" evidence="9">
    <location>
        <begin position="228"/>
        <end position="250"/>
    </location>
</feature>
<accession>A0A1H0ZUJ0</accession>
<evidence type="ECO:0000256" key="3">
    <source>
        <dbReference type="ARBA" id="ARBA00022692"/>
    </source>
</evidence>
<dbReference type="Proteomes" id="UP000199301">
    <property type="component" value="Unassembled WGS sequence"/>
</dbReference>
<feature type="transmembrane region" description="Helical" evidence="9">
    <location>
        <begin position="528"/>
        <end position="548"/>
    </location>
</feature>
<dbReference type="STRING" id="995062.SAMN04489718_1249"/>
<keyword evidence="7 9" id="KW-0472">Membrane</keyword>
<feature type="transmembrane region" description="Helical" evidence="9">
    <location>
        <begin position="356"/>
        <end position="379"/>
    </location>
</feature>
<feature type="transmembrane region" description="Helical" evidence="9">
    <location>
        <begin position="161"/>
        <end position="184"/>
    </location>
</feature>
<feature type="transmembrane region" description="Helical" evidence="9">
    <location>
        <begin position="424"/>
        <end position="445"/>
    </location>
</feature>
<evidence type="ECO:0000256" key="8">
    <source>
        <dbReference type="SAM" id="MobiDB-lite"/>
    </source>
</evidence>
<evidence type="ECO:0000313" key="10">
    <source>
        <dbReference type="EMBL" id="SDQ31088.1"/>
    </source>
</evidence>
<name>A0A1H0ZUJ0_9ACTN</name>
<dbReference type="GO" id="GO:0009252">
    <property type="term" value="P:peptidoglycan biosynthetic process"/>
    <property type="evidence" value="ECO:0007669"/>
    <property type="project" value="UniProtKB-KW"/>
</dbReference>
<dbReference type="PANTHER" id="PTHR47019">
    <property type="entry name" value="LIPID II FLIPPASE MURJ"/>
    <property type="match status" value="1"/>
</dbReference>
<dbReference type="PRINTS" id="PR01806">
    <property type="entry name" value="VIRFACTRMVIN"/>
</dbReference>
<dbReference type="AlphaFoldDB" id="A0A1H0ZUJ0"/>
<keyword evidence="6 9" id="KW-1133">Transmembrane helix</keyword>
<keyword evidence="5" id="KW-0573">Peptidoglycan synthesis</keyword>
<dbReference type="Pfam" id="PF03023">
    <property type="entry name" value="MurJ"/>
    <property type="match status" value="1"/>
</dbReference>
<protein>
    <submittedName>
        <fullName evidence="10">Putative peptidoglycan lipid II flippase</fullName>
    </submittedName>
</protein>
<dbReference type="EMBL" id="FNKO01000001">
    <property type="protein sequence ID" value="SDQ31088.1"/>
    <property type="molecule type" value="Genomic_DNA"/>
</dbReference>
<feature type="compositionally biased region" description="Basic and acidic residues" evidence="8">
    <location>
        <begin position="16"/>
        <end position="31"/>
    </location>
</feature>
<dbReference type="CDD" id="cd13123">
    <property type="entry name" value="MATE_MurJ_like"/>
    <property type="match status" value="1"/>
</dbReference>
<dbReference type="GO" id="GO:0008360">
    <property type="term" value="P:regulation of cell shape"/>
    <property type="evidence" value="ECO:0007669"/>
    <property type="project" value="UniProtKB-KW"/>
</dbReference>
<evidence type="ECO:0000256" key="7">
    <source>
        <dbReference type="ARBA" id="ARBA00023136"/>
    </source>
</evidence>
<evidence type="ECO:0000256" key="6">
    <source>
        <dbReference type="ARBA" id="ARBA00022989"/>
    </source>
</evidence>
<keyword evidence="3 9" id="KW-0812">Transmembrane</keyword>
<feature type="transmembrane region" description="Helical" evidence="9">
    <location>
        <begin position="117"/>
        <end position="141"/>
    </location>
</feature>
<keyword evidence="11" id="KW-1185">Reference proteome</keyword>
<feature type="transmembrane region" description="Helical" evidence="9">
    <location>
        <begin position="486"/>
        <end position="508"/>
    </location>
</feature>
<evidence type="ECO:0000313" key="11">
    <source>
        <dbReference type="Proteomes" id="UP000199301"/>
    </source>
</evidence>
<feature type="transmembrane region" description="Helical" evidence="9">
    <location>
        <begin position="270"/>
        <end position="296"/>
    </location>
</feature>